<dbReference type="GO" id="GO:0010124">
    <property type="term" value="P:phenylacetate catabolic process"/>
    <property type="evidence" value="ECO:0007669"/>
    <property type="project" value="InterPro"/>
</dbReference>
<dbReference type="InterPro" id="IPR042099">
    <property type="entry name" value="ANL_N_sf"/>
</dbReference>
<keyword evidence="3" id="KW-0547">Nucleotide-binding</keyword>
<name>Q30VP6_OLEA2</name>
<dbReference type="KEGG" id="dde:Dde_3457"/>
<dbReference type="Gene3D" id="3.40.50.12780">
    <property type="entry name" value="N-terminal domain of ligase-like"/>
    <property type="match status" value="1"/>
</dbReference>
<evidence type="ECO:0000259" key="10">
    <source>
        <dbReference type="Pfam" id="PF14535"/>
    </source>
</evidence>
<reference evidence="11 12" key="1">
    <citation type="journal article" date="2011" name="J. Bacteriol.">
        <title>Complete genome sequence and updated annotation of Desulfovibrio alaskensis G20.</title>
        <authorList>
            <person name="Hauser L.J."/>
            <person name="Land M.L."/>
            <person name="Brown S.D."/>
            <person name="Larimer F."/>
            <person name="Keller K.L."/>
            <person name="Rapp-Giles B.J."/>
            <person name="Price M.N."/>
            <person name="Lin M."/>
            <person name="Bruce D.C."/>
            <person name="Detter J.C."/>
            <person name="Tapia R."/>
            <person name="Han C.S."/>
            <person name="Goodwin L.A."/>
            <person name="Cheng J.F."/>
            <person name="Pitluck S."/>
            <person name="Copeland A."/>
            <person name="Lucas S."/>
            <person name="Nolan M."/>
            <person name="Lapidus A.L."/>
            <person name="Palumbo A.V."/>
            <person name="Wall J.D."/>
        </authorList>
    </citation>
    <scope>NUCLEOTIDE SEQUENCE [LARGE SCALE GENOMIC DNA]</scope>
    <source>
        <strain evidence="12">ATCC BAA 1058 / DSM 17464 / G20</strain>
    </source>
</reference>
<dbReference type="Pfam" id="PF00501">
    <property type="entry name" value="AMP-binding"/>
    <property type="match status" value="1"/>
</dbReference>
<dbReference type="AlphaFoldDB" id="Q30VP6"/>
<evidence type="ECO:0000256" key="7">
    <source>
        <dbReference type="ARBA" id="ARBA00068695"/>
    </source>
</evidence>
<dbReference type="InterPro" id="IPR045851">
    <property type="entry name" value="AMP-bd_C_sf"/>
</dbReference>
<dbReference type="GO" id="GO:0047475">
    <property type="term" value="F:phenylacetate-CoA ligase activity"/>
    <property type="evidence" value="ECO:0007669"/>
    <property type="project" value="UniProtKB-EC"/>
</dbReference>
<dbReference type="STRING" id="207559.Dde_3457"/>
<gene>
    <name evidence="11" type="ordered locus">Dde_3457</name>
</gene>
<evidence type="ECO:0000313" key="12">
    <source>
        <dbReference type="Proteomes" id="UP000002710"/>
    </source>
</evidence>
<feature type="domain" description="AMP-dependent synthetase/ligase" evidence="9">
    <location>
        <begin position="78"/>
        <end position="285"/>
    </location>
</feature>
<protein>
    <recommendedName>
        <fullName evidence="7">Phenylacetate-coenzyme A ligase</fullName>
        <ecNumber evidence="6">6.2.1.30</ecNumber>
    </recommendedName>
    <alternativeName>
        <fullName evidence="8">Phenylacetyl-CoA ligase</fullName>
    </alternativeName>
</protein>
<keyword evidence="2 11" id="KW-0436">Ligase</keyword>
<organism evidence="11 12">
    <name type="scientific">Oleidesulfovibrio alaskensis (strain ATCC BAA-1058 / DSM 17464 / G20)</name>
    <name type="common">Desulfovibrio alaskensis</name>
    <dbReference type="NCBI Taxonomy" id="207559"/>
    <lineage>
        <taxon>Bacteria</taxon>
        <taxon>Pseudomonadati</taxon>
        <taxon>Thermodesulfobacteriota</taxon>
        <taxon>Desulfovibrionia</taxon>
        <taxon>Desulfovibrionales</taxon>
        <taxon>Desulfovibrionaceae</taxon>
        <taxon>Oleidesulfovibrio</taxon>
    </lineage>
</organism>
<dbReference type="HOGENOM" id="CLU_035301_1_1_7"/>
<evidence type="ECO:0000256" key="5">
    <source>
        <dbReference type="ARBA" id="ARBA00061566"/>
    </source>
</evidence>
<comment type="subunit">
    <text evidence="1">Monomer.</text>
</comment>
<dbReference type="InterPro" id="IPR011880">
    <property type="entry name" value="PA_CoA_ligase"/>
</dbReference>
<dbReference type="GO" id="GO:0000166">
    <property type="term" value="F:nucleotide binding"/>
    <property type="evidence" value="ECO:0007669"/>
    <property type="project" value="UniProtKB-KW"/>
</dbReference>
<dbReference type="RefSeq" id="WP_011369157.1">
    <property type="nucleotide sequence ID" value="NC_007519.1"/>
</dbReference>
<comment type="pathway">
    <text evidence="4">Aromatic compound metabolism; phenylacetate degradation.</text>
</comment>
<feature type="domain" description="AMP-dependent ligase C-terminal" evidence="10">
    <location>
        <begin position="334"/>
        <end position="430"/>
    </location>
</feature>
<dbReference type="Pfam" id="PF14535">
    <property type="entry name" value="AMP-binding_C_2"/>
    <property type="match status" value="1"/>
</dbReference>
<dbReference type="FunFam" id="3.40.50.12780:FF:000016">
    <property type="entry name" value="Phenylacetate-coenzyme A ligase"/>
    <property type="match status" value="1"/>
</dbReference>
<dbReference type="EC" id="6.2.1.30" evidence="6"/>
<dbReference type="InterPro" id="IPR028154">
    <property type="entry name" value="AMP-dep_Lig_C"/>
</dbReference>
<dbReference type="Proteomes" id="UP000002710">
    <property type="component" value="Chromosome"/>
</dbReference>
<comment type="similarity">
    <text evidence="5">Belongs to the phenylacetyl-CoA ligase family.</text>
</comment>
<evidence type="ECO:0000256" key="1">
    <source>
        <dbReference type="ARBA" id="ARBA00011245"/>
    </source>
</evidence>
<evidence type="ECO:0000256" key="6">
    <source>
        <dbReference type="ARBA" id="ARBA00066629"/>
    </source>
</evidence>
<dbReference type="PANTHER" id="PTHR43845:SF1">
    <property type="entry name" value="BLR5969 PROTEIN"/>
    <property type="match status" value="1"/>
</dbReference>
<dbReference type="PANTHER" id="PTHR43845">
    <property type="entry name" value="BLR5969 PROTEIN"/>
    <property type="match status" value="1"/>
</dbReference>
<evidence type="ECO:0000313" key="11">
    <source>
        <dbReference type="EMBL" id="ABB40250.1"/>
    </source>
</evidence>
<dbReference type="CDD" id="cd05913">
    <property type="entry name" value="PaaK"/>
    <property type="match status" value="1"/>
</dbReference>
<dbReference type="SUPFAM" id="SSF56801">
    <property type="entry name" value="Acetyl-CoA synthetase-like"/>
    <property type="match status" value="1"/>
</dbReference>
<dbReference type="Gene3D" id="3.30.300.30">
    <property type="match status" value="1"/>
</dbReference>
<keyword evidence="12" id="KW-1185">Reference proteome</keyword>
<accession>Q30VP6</accession>
<evidence type="ECO:0000256" key="4">
    <source>
        <dbReference type="ARBA" id="ARBA00060591"/>
    </source>
</evidence>
<dbReference type="InterPro" id="IPR000873">
    <property type="entry name" value="AMP-dep_synth/lig_dom"/>
</dbReference>
<evidence type="ECO:0000256" key="2">
    <source>
        <dbReference type="ARBA" id="ARBA00022598"/>
    </source>
</evidence>
<proteinExistence type="inferred from homology"/>
<evidence type="ECO:0000256" key="8">
    <source>
        <dbReference type="ARBA" id="ARBA00075111"/>
    </source>
</evidence>
<dbReference type="EMBL" id="CP000112">
    <property type="protein sequence ID" value="ABB40250.1"/>
    <property type="molecule type" value="Genomic_DNA"/>
</dbReference>
<evidence type="ECO:0000259" key="9">
    <source>
        <dbReference type="Pfam" id="PF00501"/>
    </source>
</evidence>
<sequence>MSRYRFLPDLSDDAFAAVQLSGLQWTVEHALRNSPFYRGVLTAAGVQSGDIRSLDDLRRLPFTTVADLREGYPLPLLSVPEKDVVRIHASSGTTGKRKILAYTATDVENFKLMMARCYELAGLSVEDRVQIAVGYGLWTAGAGFQLGCEHFGAMAVPVGPGNLEMQLQLLTDVGVTCLCSTASMALLMSEEVERHGLLDRVRLKKVIFGAEAHSPKMRKAFEERLGLEDSFDIAGMTEMYGPGTGLECRAHDGIHYWADMFIIEVLDPVTLEPVAPGEVGEMVVTSLRKEAAPLIRYRTRDLTRMLPGRCSCGLDCPRHDHILGRSDDMIIFRGVNIYPGQIADVLQQHAELGAEYQLTLTRRDGRDAMQLRVERAQDAPGLGSEGEAALVRSVADELHRKLMARCGVELAAHGELPRSFAKSKRVVDLREQE</sequence>
<dbReference type="eggNOG" id="COG1541">
    <property type="taxonomic scope" value="Bacteria"/>
</dbReference>
<evidence type="ECO:0000256" key="3">
    <source>
        <dbReference type="ARBA" id="ARBA00022741"/>
    </source>
</evidence>